<dbReference type="Gene3D" id="3.30.1330.60">
    <property type="entry name" value="OmpA-like domain"/>
    <property type="match status" value="1"/>
</dbReference>
<protein>
    <submittedName>
        <fullName evidence="2">Putative outer membrane protein A</fullName>
    </submittedName>
</protein>
<gene>
    <name evidence="2" type="primary">ompA</name>
    <name evidence="2" type="ORF">NIES267_24690</name>
</gene>
<name>A0A1Z4LP57_9CYAN</name>
<sequence length="197" mass="21917">MSKRESPIGFISILVATFGLSVAGIWSAYQFGFGSYSDEEYIYTESKKNISIIKESNKLKAAIKNTPTPKPTATPTPKKLKTADDIAQNPVQAQIQFLSDSNRITSQGLANLNQLKQEISEFKPQNLAIRIYSNPDKSDFGQQIATQRGEEIAGYLRHLGLTNKIVISKRIPNTSANNLSSQQKRNQPVLVQLYKLN</sequence>
<dbReference type="Proteomes" id="UP000218418">
    <property type="component" value="Chromosome"/>
</dbReference>
<keyword evidence="3" id="KW-1185">Reference proteome</keyword>
<accession>A0A1Z4LP57</accession>
<dbReference type="OrthoDB" id="517431at2"/>
<evidence type="ECO:0000256" key="1">
    <source>
        <dbReference type="SAM" id="Phobius"/>
    </source>
</evidence>
<reference evidence="2 3" key="1">
    <citation type="submission" date="2017-06" db="EMBL/GenBank/DDBJ databases">
        <title>Genome sequencing of cyanobaciteial culture collection at National Institute for Environmental Studies (NIES).</title>
        <authorList>
            <person name="Hirose Y."/>
            <person name="Shimura Y."/>
            <person name="Fujisawa T."/>
            <person name="Nakamura Y."/>
            <person name="Kawachi M."/>
        </authorList>
    </citation>
    <scope>NUCLEOTIDE SEQUENCE [LARGE SCALE GENOMIC DNA]</scope>
    <source>
        <strain evidence="2 3">NIES-267</strain>
    </source>
</reference>
<dbReference type="AlphaFoldDB" id="A0A1Z4LP57"/>
<organism evidence="2 3">
    <name type="scientific">Calothrix parasitica NIES-267</name>
    <dbReference type="NCBI Taxonomy" id="1973488"/>
    <lineage>
        <taxon>Bacteria</taxon>
        <taxon>Bacillati</taxon>
        <taxon>Cyanobacteriota</taxon>
        <taxon>Cyanophyceae</taxon>
        <taxon>Nostocales</taxon>
        <taxon>Calotrichaceae</taxon>
        <taxon>Calothrix</taxon>
    </lineage>
</organism>
<keyword evidence="1" id="KW-1133">Transmembrane helix</keyword>
<dbReference type="InterPro" id="IPR036737">
    <property type="entry name" value="OmpA-like_sf"/>
</dbReference>
<evidence type="ECO:0000313" key="3">
    <source>
        <dbReference type="Proteomes" id="UP000218418"/>
    </source>
</evidence>
<keyword evidence="1" id="KW-0472">Membrane</keyword>
<evidence type="ECO:0000313" key="2">
    <source>
        <dbReference type="EMBL" id="BAY82983.1"/>
    </source>
</evidence>
<feature type="transmembrane region" description="Helical" evidence="1">
    <location>
        <begin position="7"/>
        <end position="29"/>
    </location>
</feature>
<proteinExistence type="predicted"/>
<keyword evidence="1" id="KW-0812">Transmembrane</keyword>
<dbReference type="EMBL" id="AP018227">
    <property type="protein sequence ID" value="BAY82983.1"/>
    <property type="molecule type" value="Genomic_DNA"/>
</dbReference>